<accession>A0A7J7LL60</accession>
<proteinExistence type="predicted"/>
<name>A0A7J7LL60_9MAGN</name>
<evidence type="ECO:0000256" key="1">
    <source>
        <dbReference type="SAM" id="MobiDB-lite"/>
    </source>
</evidence>
<gene>
    <name evidence="2" type="ORF">GIB67_039075</name>
</gene>
<feature type="region of interest" description="Disordered" evidence="1">
    <location>
        <begin position="1"/>
        <end position="22"/>
    </location>
</feature>
<protein>
    <submittedName>
        <fullName evidence="2">Uncharacterized protein</fullName>
    </submittedName>
</protein>
<dbReference type="Proteomes" id="UP000541444">
    <property type="component" value="Unassembled WGS sequence"/>
</dbReference>
<organism evidence="2 3">
    <name type="scientific">Kingdonia uniflora</name>
    <dbReference type="NCBI Taxonomy" id="39325"/>
    <lineage>
        <taxon>Eukaryota</taxon>
        <taxon>Viridiplantae</taxon>
        <taxon>Streptophyta</taxon>
        <taxon>Embryophyta</taxon>
        <taxon>Tracheophyta</taxon>
        <taxon>Spermatophyta</taxon>
        <taxon>Magnoliopsida</taxon>
        <taxon>Ranunculales</taxon>
        <taxon>Circaeasteraceae</taxon>
        <taxon>Kingdonia</taxon>
    </lineage>
</organism>
<evidence type="ECO:0000313" key="3">
    <source>
        <dbReference type="Proteomes" id="UP000541444"/>
    </source>
</evidence>
<reference evidence="2 3" key="1">
    <citation type="journal article" date="2020" name="IScience">
        <title>Genome Sequencing of the Endangered Kingdonia uniflora (Circaeasteraceae, Ranunculales) Reveals Potential Mechanisms of Evolutionary Specialization.</title>
        <authorList>
            <person name="Sun Y."/>
            <person name="Deng T."/>
            <person name="Zhang A."/>
            <person name="Moore M.J."/>
            <person name="Landis J.B."/>
            <person name="Lin N."/>
            <person name="Zhang H."/>
            <person name="Zhang X."/>
            <person name="Huang J."/>
            <person name="Zhang X."/>
            <person name="Sun H."/>
            <person name="Wang H."/>
        </authorList>
    </citation>
    <scope>NUCLEOTIDE SEQUENCE [LARGE SCALE GENOMIC DNA]</scope>
    <source>
        <strain evidence="2">TB1705</strain>
        <tissue evidence="2">Leaf</tissue>
    </source>
</reference>
<dbReference type="AlphaFoldDB" id="A0A7J7LL60"/>
<comment type="caution">
    <text evidence="2">The sequence shown here is derived from an EMBL/GenBank/DDBJ whole genome shotgun (WGS) entry which is preliminary data.</text>
</comment>
<sequence>MNEDNVEAPPMSEEPQTEVSQKDIVAPIDNTYSPDRSFLLSFKFHRAKSIYLGQEPGCLRVYHHASTWHLDKEPSIIRDLVMLKDKANIKWSWGSAVLAHLLHNLGAASQTDGKQFVAYTTLLERQYIGKNWANGRMAEYAALVRQCMDRFPKKSSIAHYPQGKNRHADALTYIVAMLGQSKSRTHHIEVLECPSIDQMELNAISTKGESLDPDDWQTPFLAYFNSLPSQMIPKPNVRYWKTAIETPFSKAGYTATP</sequence>
<evidence type="ECO:0000313" key="2">
    <source>
        <dbReference type="EMBL" id="KAF6143292.1"/>
    </source>
</evidence>
<keyword evidence="3" id="KW-1185">Reference proteome</keyword>
<dbReference type="EMBL" id="JACGCM010002208">
    <property type="protein sequence ID" value="KAF6143292.1"/>
    <property type="molecule type" value="Genomic_DNA"/>
</dbReference>